<accession>A0A1Q9DFM6</accession>
<dbReference type="InterPro" id="IPR024079">
    <property type="entry name" value="MetalloPept_cat_dom_sf"/>
</dbReference>
<evidence type="ECO:0000313" key="2">
    <source>
        <dbReference type="Proteomes" id="UP000186817"/>
    </source>
</evidence>
<name>A0A1Q9DFM6_SYMMI</name>
<proteinExistence type="predicted"/>
<dbReference type="Proteomes" id="UP000186817">
    <property type="component" value="Unassembled WGS sequence"/>
</dbReference>
<keyword evidence="2" id="KW-1185">Reference proteome</keyword>
<gene>
    <name evidence="1" type="ORF">AK812_SmicGene24024</name>
</gene>
<protein>
    <submittedName>
        <fullName evidence="1">Uncharacterized protein</fullName>
    </submittedName>
</protein>
<organism evidence="1 2">
    <name type="scientific">Symbiodinium microadriaticum</name>
    <name type="common">Dinoflagellate</name>
    <name type="synonym">Zooxanthella microadriatica</name>
    <dbReference type="NCBI Taxonomy" id="2951"/>
    <lineage>
        <taxon>Eukaryota</taxon>
        <taxon>Sar</taxon>
        <taxon>Alveolata</taxon>
        <taxon>Dinophyceae</taxon>
        <taxon>Suessiales</taxon>
        <taxon>Symbiodiniaceae</taxon>
        <taxon>Symbiodinium</taxon>
    </lineage>
</organism>
<comment type="caution">
    <text evidence="1">The sequence shown here is derived from an EMBL/GenBank/DDBJ whole genome shotgun (WGS) entry which is preliminary data.</text>
</comment>
<dbReference type="SUPFAM" id="SSF48371">
    <property type="entry name" value="ARM repeat"/>
    <property type="match status" value="1"/>
</dbReference>
<sequence length="806" mass="89253">MTQAWKTSTLEDDLPAEQVYGEGSQELAKRDEANTDVAKYKVLVASVGELLANQTATTPDDLAVFLGCDAGSAEMEQICRLLEASLVPNGEIQKKVLSEMQQLGKRPDFLVALSRIFVELEAKSINIRQSAGIHLKILLKQNSEVCLVDQATEAFYTHMQVIHASDASDIKLIGKLFQQLHVDNADVVAGGRWAFSLASEDLLGQGMDEVFVQMARAKILPAPAPLKGELPRFCDERRHADEDVRHEELAVRRAKVLLANLFYSSADMMDVGYRLTANTLRKLCQCLAGAVGASPELFIGSRLPGQLAAIANLFRIYPLNNIQVSSASSATSLLETARQAYMATATRSIATAKVLTGCRFSFSCLAETRKAACDEGAVEFDAVVSLQADDELILGQQSITRVVRVQHARAPCDMRRVRARWFGKDDVPTKKEVRRLLNQVDQLLSNVEYVYPGSQCTENRFAYVIPSGQYLFYLCDKQLGLQEFGRSQTVQREVERIACQSLAAKNPKSALLNADNFAFFVNDAGLIVCLYQKEVKTTTGAVCYLVPEYGTPRAKCQEQPGYQCSKDKPVSNGKKKRKRVSADGLCDTTNTGGTCKLFLCSRTRGCRFEFLLFDFLLSSLYFTYLRRQLCYVGFSEFNATSIVAARAYVLLGWPVHLQCRALRRGKDGKVPGLKKVPAMCETHQERMGTACPRVRVCWEAGQTHHRQRIMPKLRVHPYRVVLENSAKGSALRAALSTLEAAANSCGAGMGEVAWARVEFGWELMASELTNAEAFTCGQLPVRLKLLHWYAASSLAGSQPEQSYRDR</sequence>
<dbReference type="Gene3D" id="1.25.10.10">
    <property type="entry name" value="Leucine-rich Repeat Variant"/>
    <property type="match status" value="1"/>
</dbReference>
<dbReference type="OrthoDB" id="423918at2759"/>
<dbReference type="SUPFAM" id="SSF55486">
    <property type="entry name" value="Metalloproteases ('zincins'), catalytic domain"/>
    <property type="match status" value="1"/>
</dbReference>
<evidence type="ECO:0000313" key="1">
    <source>
        <dbReference type="EMBL" id="OLP93997.1"/>
    </source>
</evidence>
<dbReference type="GO" id="GO:0008237">
    <property type="term" value="F:metallopeptidase activity"/>
    <property type="evidence" value="ECO:0007669"/>
    <property type="project" value="InterPro"/>
</dbReference>
<reference evidence="1 2" key="1">
    <citation type="submission" date="2016-02" db="EMBL/GenBank/DDBJ databases">
        <title>Genome analysis of coral dinoflagellate symbionts highlights evolutionary adaptations to a symbiotic lifestyle.</title>
        <authorList>
            <person name="Aranda M."/>
            <person name="Li Y."/>
            <person name="Liew Y.J."/>
            <person name="Baumgarten S."/>
            <person name="Simakov O."/>
            <person name="Wilson M."/>
            <person name="Piel J."/>
            <person name="Ashoor H."/>
            <person name="Bougouffa S."/>
            <person name="Bajic V.B."/>
            <person name="Ryu T."/>
            <person name="Ravasi T."/>
            <person name="Bayer T."/>
            <person name="Micklem G."/>
            <person name="Kim H."/>
            <person name="Bhak J."/>
            <person name="Lajeunesse T.C."/>
            <person name="Voolstra C.R."/>
        </authorList>
    </citation>
    <scope>NUCLEOTIDE SEQUENCE [LARGE SCALE GENOMIC DNA]</scope>
    <source>
        <strain evidence="1 2">CCMP2467</strain>
    </source>
</reference>
<dbReference type="InterPro" id="IPR011989">
    <property type="entry name" value="ARM-like"/>
</dbReference>
<dbReference type="AlphaFoldDB" id="A0A1Q9DFM6"/>
<dbReference type="InterPro" id="IPR016024">
    <property type="entry name" value="ARM-type_fold"/>
</dbReference>
<dbReference type="Gene3D" id="3.40.390.10">
    <property type="entry name" value="Collagenase (Catalytic Domain)"/>
    <property type="match status" value="1"/>
</dbReference>
<dbReference type="EMBL" id="LSRX01000562">
    <property type="protein sequence ID" value="OLP93997.1"/>
    <property type="molecule type" value="Genomic_DNA"/>
</dbReference>